<dbReference type="AlphaFoldDB" id="A0A5A7SR80"/>
<proteinExistence type="inferred from homology"/>
<dbReference type="GO" id="GO:0006334">
    <property type="term" value="P:nucleosome assembly"/>
    <property type="evidence" value="ECO:0007669"/>
    <property type="project" value="TreeGrafter"/>
</dbReference>
<dbReference type="SUPFAM" id="SSF47370">
    <property type="entry name" value="Bromodomain"/>
    <property type="match status" value="1"/>
</dbReference>
<dbReference type="GO" id="GO:0003682">
    <property type="term" value="F:chromatin binding"/>
    <property type="evidence" value="ECO:0007669"/>
    <property type="project" value="TreeGrafter"/>
</dbReference>
<sequence length="1277" mass="141787">MEKISVFLELRSSFFLPQPSSSSSSHLTWDIPSFGGFIRRKRSKKQLRFVLLTCNATAAYQCLLLENVPYTGALLVAVEYFNSGIKSKKLPLIGVRGVGQDVDIMFNVVFRSTHGEFYQSNLALTSTMYPKQTGLGDGPVSSPLRTSARPRKRPISYGRPYVYYGSSATFKPSKNRTPAVRIAKLLRPKKQSMPTANAVPVRRSQRQKRRRTNFSGYTDSEDEDLMSSNPKYKMQRDNNSNKNVFSSPKHKKNMDNRPTPRREGLRPRHSRLVSRDHLNSESDDEQEEQEGRRRYDLRNRPDARRLSIGEGKPRPRSPRRVLHQGMGTKVGRDVRRGGSRVHKRRMARIEDSDDSLLVDELDQAPGIPWARGGNRSGPPWLFGGLDMHGTASWGLNIAASGWGHQSDAFSSLTSGIQTAGPSSKGGADIQPVQVDESVSFGDIGGLSEYIDALKEMVFFPLLYPDFFASYHITPPRGVLLCGPPGTGKTLIARALACAASKAGQKVSFYMRKGADVLSKWVGEAERQLKLLFEEAQRNQPSIIFFDEIDGLAPVRSSKQEQIHNSIVSTLLALMDGLDSRGQVVLIGATNRIDAIDGALRRPGRFDREFNFPLPGCDARAEILTIHTRKWKHPPSEELRSELAATCVGYCGADLKALCTEAAIRAFRQKYPQVYTSDDKFLIDVESVKVEKYHFVEAMSTITPAAHRGAVVHSRPLSSVVAPCLKRHLHKAMIFLSDAFPLAASSEFSKLSMLSFGSAIPLVCRPRLLLCGGEDVGLDHLGPAILHELEKFPVHCLGLPSLLSDPSAKTPEEALVHIFGEARRTTPSILYLPQFHRWWETADQQLRAVLLTLLEELPSDLPILLLGTSLFSLAEVDEKASMIFPTRGIYQVRPPSSEDKSLFFTNLIEAASSVLLEGMDKRVQVSESLPELPKAPVVASGPKASELKAKLEAEQHALRRLRMCLRDVCNRILYDKRFTVFHYPVLDEDAPNYRSVVQNPMDMATLLQRVDSGQYITCSAFIQDVDLIVSNAKAYNGDDYNGARIVSRAHELRDAVHGMLTQMDPALIAFCDNIAAQGGPLNVPDALGGSVFPSAPAMQLGTVTRASARLRNVQPEVDFNRSYEALKRPKKNTDAAHHAELGLDLPQKLSLSAAFDVTLAKAPAFSNCSFLVLTDCGNSMLFLEFGVWWGWESHTFRKIIRLCHALSDKETMDVVAPFSSLESPLFLWKEVAMLHSRDIQCSASLGAMQKWCLLGKGKAQDIRHVPCGAFHKVLRRAS</sequence>
<dbReference type="PRINTS" id="PR00503">
    <property type="entry name" value="BROMODOMAIN"/>
</dbReference>
<gene>
    <name evidence="8" type="ORF">E6C27_scaffold269G001680</name>
</gene>
<feature type="domain" description="Bromo" evidence="7">
    <location>
        <begin position="980"/>
        <end position="1042"/>
    </location>
</feature>
<dbReference type="FunFam" id="1.20.920.10:FF:000037">
    <property type="entry name" value="ATPase family AAA domain-containing protein"/>
    <property type="match status" value="1"/>
</dbReference>
<keyword evidence="2" id="KW-0547">Nucleotide-binding</keyword>
<dbReference type="PANTHER" id="PTHR23069">
    <property type="entry name" value="AAA DOMAIN-CONTAINING"/>
    <property type="match status" value="1"/>
</dbReference>
<evidence type="ECO:0000256" key="3">
    <source>
        <dbReference type="ARBA" id="ARBA00022840"/>
    </source>
</evidence>
<keyword evidence="3" id="KW-0067">ATP-binding</keyword>
<feature type="region of interest" description="Disordered" evidence="6">
    <location>
        <begin position="184"/>
        <end position="323"/>
    </location>
</feature>
<dbReference type="SUPFAM" id="SSF52540">
    <property type="entry name" value="P-loop containing nucleoside triphosphate hydrolases"/>
    <property type="match status" value="2"/>
</dbReference>
<comment type="caution">
    <text evidence="8">The sequence shown here is derived from an EMBL/GenBank/DDBJ whole genome shotgun (WGS) entry which is preliminary data.</text>
</comment>
<dbReference type="Pfam" id="PF00004">
    <property type="entry name" value="AAA"/>
    <property type="match status" value="1"/>
</dbReference>
<protein>
    <submittedName>
        <fullName evidence="8">ATPase family AAA domain-containing protein</fullName>
    </submittedName>
</protein>
<dbReference type="Gene3D" id="1.20.920.10">
    <property type="entry name" value="Bromodomain-like"/>
    <property type="match status" value="1"/>
</dbReference>
<feature type="region of interest" description="Disordered" evidence="6">
    <location>
        <begin position="134"/>
        <end position="153"/>
    </location>
</feature>
<dbReference type="InterPro" id="IPR001487">
    <property type="entry name" value="Bromodomain"/>
</dbReference>
<dbReference type="GO" id="GO:0005524">
    <property type="term" value="F:ATP binding"/>
    <property type="evidence" value="ECO:0007669"/>
    <property type="project" value="UniProtKB-KW"/>
</dbReference>
<feature type="compositionally biased region" description="Basic and acidic residues" evidence="6">
    <location>
        <begin position="289"/>
        <end position="313"/>
    </location>
</feature>
<dbReference type="InterPro" id="IPR036427">
    <property type="entry name" value="Bromodomain-like_sf"/>
</dbReference>
<dbReference type="PANTHER" id="PTHR23069:SF0">
    <property type="entry name" value="TAT-BINDING HOMOLOG 7"/>
    <property type="match status" value="1"/>
</dbReference>
<evidence type="ECO:0000256" key="2">
    <source>
        <dbReference type="ARBA" id="ARBA00022741"/>
    </source>
</evidence>
<evidence type="ECO:0000256" key="4">
    <source>
        <dbReference type="ARBA" id="ARBA00023117"/>
    </source>
</evidence>
<dbReference type="Proteomes" id="UP000321393">
    <property type="component" value="Unassembled WGS sequence"/>
</dbReference>
<dbReference type="FunFam" id="1.10.8.60:FF:000016">
    <property type="entry name" value="ATPase family AAA domain-containing protein 2B"/>
    <property type="match status" value="1"/>
</dbReference>
<dbReference type="Pfam" id="PF17862">
    <property type="entry name" value="AAA_lid_3"/>
    <property type="match status" value="1"/>
</dbReference>
<name>A0A5A7SR80_CUCMM</name>
<evidence type="ECO:0000256" key="1">
    <source>
        <dbReference type="ARBA" id="ARBA00006914"/>
    </source>
</evidence>
<dbReference type="FunFam" id="3.40.50.300:FF:000061">
    <property type="entry name" value="ATPase family, AAA domain-containing 2"/>
    <property type="match status" value="1"/>
</dbReference>
<evidence type="ECO:0000256" key="5">
    <source>
        <dbReference type="PROSITE-ProRule" id="PRU00035"/>
    </source>
</evidence>
<dbReference type="InterPro" id="IPR003593">
    <property type="entry name" value="AAA+_ATPase"/>
</dbReference>
<evidence type="ECO:0000256" key="6">
    <source>
        <dbReference type="SAM" id="MobiDB-lite"/>
    </source>
</evidence>
<accession>A0A5A7SR80</accession>
<dbReference type="SMART" id="SM00382">
    <property type="entry name" value="AAA"/>
    <property type="match status" value="1"/>
</dbReference>
<dbReference type="GO" id="GO:0006337">
    <property type="term" value="P:nucleosome disassembly"/>
    <property type="evidence" value="ECO:0007669"/>
    <property type="project" value="TreeGrafter"/>
</dbReference>
<dbReference type="OrthoDB" id="5421at2759"/>
<dbReference type="GO" id="GO:0042393">
    <property type="term" value="F:histone binding"/>
    <property type="evidence" value="ECO:0007669"/>
    <property type="project" value="TreeGrafter"/>
</dbReference>
<feature type="compositionally biased region" description="Polar residues" evidence="6">
    <location>
        <begin position="237"/>
        <end position="246"/>
    </location>
</feature>
<dbReference type="InterPro" id="IPR003960">
    <property type="entry name" value="ATPase_AAA_CS"/>
</dbReference>
<organism evidence="8 9">
    <name type="scientific">Cucumis melo var. makuwa</name>
    <name type="common">Oriental melon</name>
    <dbReference type="NCBI Taxonomy" id="1194695"/>
    <lineage>
        <taxon>Eukaryota</taxon>
        <taxon>Viridiplantae</taxon>
        <taxon>Streptophyta</taxon>
        <taxon>Embryophyta</taxon>
        <taxon>Tracheophyta</taxon>
        <taxon>Spermatophyta</taxon>
        <taxon>Magnoliopsida</taxon>
        <taxon>eudicotyledons</taxon>
        <taxon>Gunneridae</taxon>
        <taxon>Pentapetalae</taxon>
        <taxon>rosids</taxon>
        <taxon>fabids</taxon>
        <taxon>Cucurbitales</taxon>
        <taxon>Cucurbitaceae</taxon>
        <taxon>Benincaseae</taxon>
        <taxon>Cucumis</taxon>
    </lineage>
</organism>
<dbReference type="InterPro" id="IPR003959">
    <property type="entry name" value="ATPase_AAA_core"/>
</dbReference>
<feature type="compositionally biased region" description="Basic and acidic residues" evidence="6">
    <location>
        <begin position="253"/>
        <end position="266"/>
    </location>
</feature>
<dbReference type="InterPro" id="IPR045199">
    <property type="entry name" value="ATAD2-like"/>
</dbReference>
<dbReference type="InterPro" id="IPR027417">
    <property type="entry name" value="P-loop_NTPase"/>
</dbReference>
<dbReference type="EMBL" id="SSTE01020983">
    <property type="protein sequence ID" value="KAA0033058.1"/>
    <property type="molecule type" value="Genomic_DNA"/>
</dbReference>
<dbReference type="GO" id="GO:0005634">
    <property type="term" value="C:nucleus"/>
    <property type="evidence" value="ECO:0007669"/>
    <property type="project" value="TreeGrafter"/>
</dbReference>
<keyword evidence="4 5" id="KW-0103">Bromodomain</keyword>
<comment type="similarity">
    <text evidence="1">Belongs to the AAA ATPase family.</text>
</comment>
<evidence type="ECO:0000259" key="7">
    <source>
        <dbReference type="PROSITE" id="PS50014"/>
    </source>
</evidence>
<dbReference type="InterPro" id="IPR041569">
    <property type="entry name" value="AAA_lid_3"/>
</dbReference>
<evidence type="ECO:0000313" key="8">
    <source>
        <dbReference type="EMBL" id="KAA0033058.1"/>
    </source>
</evidence>
<dbReference type="STRING" id="1194695.A0A5A7SR80"/>
<evidence type="ECO:0000313" key="9">
    <source>
        <dbReference type="Proteomes" id="UP000321393"/>
    </source>
</evidence>
<dbReference type="GO" id="GO:0045815">
    <property type="term" value="P:transcription initiation-coupled chromatin remodeling"/>
    <property type="evidence" value="ECO:0007669"/>
    <property type="project" value="TreeGrafter"/>
</dbReference>
<reference evidence="8 9" key="1">
    <citation type="submission" date="2019-08" db="EMBL/GenBank/DDBJ databases">
        <title>Draft genome sequences of two oriental melons (Cucumis melo L. var makuwa).</title>
        <authorList>
            <person name="Kwon S.-Y."/>
        </authorList>
    </citation>
    <scope>NUCLEOTIDE SEQUENCE [LARGE SCALE GENOMIC DNA]</scope>
    <source>
        <strain evidence="9">cv. SW 3</strain>
        <tissue evidence="8">Leaf</tissue>
    </source>
</reference>
<dbReference type="PROSITE" id="PS50014">
    <property type="entry name" value="BROMODOMAIN_2"/>
    <property type="match status" value="1"/>
</dbReference>
<dbReference type="GO" id="GO:0016887">
    <property type="term" value="F:ATP hydrolysis activity"/>
    <property type="evidence" value="ECO:0007669"/>
    <property type="project" value="InterPro"/>
</dbReference>
<dbReference type="PROSITE" id="PS00674">
    <property type="entry name" value="AAA"/>
    <property type="match status" value="1"/>
</dbReference>
<dbReference type="SMART" id="SM00297">
    <property type="entry name" value="BROMO"/>
    <property type="match status" value="1"/>
</dbReference>
<dbReference type="Pfam" id="PF00439">
    <property type="entry name" value="Bromodomain"/>
    <property type="match status" value="1"/>
</dbReference>
<dbReference type="CDD" id="cd05528">
    <property type="entry name" value="Bromo_AAA"/>
    <property type="match status" value="1"/>
</dbReference>
<feature type="compositionally biased region" description="Basic residues" evidence="6">
    <location>
        <begin position="203"/>
        <end position="212"/>
    </location>
</feature>
<dbReference type="Gene3D" id="3.40.50.300">
    <property type="entry name" value="P-loop containing nucleotide triphosphate hydrolases"/>
    <property type="match status" value="1"/>
</dbReference>
<dbReference type="Gene3D" id="1.10.8.60">
    <property type="match status" value="1"/>
</dbReference>